<gene>
    <name evidence="6" type="ORF">LTR77_000449</name>
</gene>
<evidence type="ECO:0000256" key="1">
    <source>
        <dbReference type="ARBA" id="ARBA00010040"/>
    </source>
</evidence>
<dbReference type="Proteomes" id="UP001337655">
    <property type="component" value="Unassembled WGS sequence"/>
</dbReference>
<dbReference type="Pfam" id="PF00326">
    <property type="entry name" value="Peptidase_S9"/>
    <property type="match status" value="1"/>
</dbReference>
<comment type="similarity">
    <text evidence="1">Belongs to the peptidase S9C family.</text>
</comment>
<dbReference type="AlphaFoldDB" id="A0AAV9PNK1"/>
<proteinExistence type="inferred from homology"/>
<dbReference type="RefSeq" id="XP_064663949.1">
    <property type="nucleotide sequence ID" value="XM_064797715.1"/>
</dbReference>
<dbReference type="InterPro" id="IPR029058">
    <property type="entry name" value="AB_hydrolase_fold"/>
</dbReference>
<keyword evidence="7" id="KW-1185">Reference proteome</keyword>
<evidence type="ECO:0000313" key="6">
    <source>
        <dbReference type="EMBL" id="KAK5175311.1"/>
    </source>
</evidence>
<dbReference type="Gene3D" id="3.40.50.1820">
    <property type="entry name" value="alpha/beta hydrolase"/>
    <property type="match status" value="1"/>
</dbReference>
<protein>
    <recommendedName>
        <fullName evidence="3">Dipeptidyl-peptidase V</fullName>
    </recommendedName>
</protein>
<evidence type="ECO:0000256" key="2">
    <source>
        <dbReference type="ARBA" id="ARBA00022801"/>
    </source>
</evidence>
<name>A0AAV9PNK1_9PEZI</name>
<dbReference type="InterPro" id="IPR001375">
    <property type="entry name" value="Peptidase_S9_cat"/>
</dbReference>
<dbReference type="PANTHER" id="PTHR42776:SF28">
    <property type="entry name" value="GLUTAMYL ENDOPEPTIDASE, CHLOROPLASTIC-RELATED"/>
    <property type="match status" value="1"/>
</dbReference>
<dbReference type="SUPFAM" id="SSF82171">
    <property type="entry name" value="DPP6 N-terminal domain-like"/>
    <property type="match status" value="1"/>
</dbReference>
<dbReference type="GeneID" id="89921799"/>
<comment type="caution">
    <text evidence="6">The sequence shown here is derived from an EMBL/GenBank/DDBJ whole genome shotgun (WGS) entry which is preliminary data.</text>
</comment>
<evidence type="ECO:0000256" key="4">
    <source>
        <dbReference type="SAM" id="MobiDB-lite"/>
    </source>
</evidence>
<dbReference type="GO" id="GO:0006508">
    <property type="term" value="P:proteolysis"/>
    <property type="evidence" value="ECO:0007669"/>
    <property type="project" value="InterPro"/>
</dbReference>
<dbReference type="PANTHER" id="PTHR42776">
    <property type="entry name" value="SERINE PEPTIDASE S9 FAMILY MEMBER"/>
    <property type="match status" value="1"/>
</dbReference>
<evidence type="ECO:0000259" key="5">
    <source>
        <dbReference type="Pfam" id="PF00326"/>
    </source>
</evidence>
<dbReference type="SUPFAM" id="SSF53474">
    <property type="entry name" value="alpha/beta-Hydrolases"/>
    <property type="match status" value="1"/>
</dbReference>
<evidence type="ECO:0000256" key="3">
    <source>
        <dbReference type="ARBA" id="ARBA00032829"/>
    </source>
</evidence>
<sequence>MRAPETPEAFPSPAGDRVLMVTWQTNPTLKHVAATYIALAGTRIDPKSRHRRDTDLYKKTKRFALRFDLLDVAQKTSIRVPLPKDCAVLSPDWSADGKFFAFENVTPNAVELWVGDGHTGAVLRVPDVRLNPALDTEPLFRRTRWMPDQKTLIVKLVPEGIPPPPPNPVISPSPIIQQSKGEVSLKDSYDPRDTLNNPHDEELFEYFAASQLAFVDVESLEVHCVGKVDLYEQLEVSPSGRYLWCATIGKPYSYVTTYSHFPTTITIWTIQDRSTVFAKTVSTPARLPGAKGRPPEIVRNRVSRWGYSWRANVPEMLTYTEKVGEHWELLGLEPPFEDRRQLVKSDRTIVLTYWFEKPNTALINEYDGDFRTYVVDLDQPNQAHDVIWSWAFDDKYKDPGSIVQRRLANGSLVVHQEGDTIFTEGQGNSPDGRRPFLDGLDLQTKQSRRVFRSSASCLETFLCFTSTENGVRILTTRSSADEPLNVYLLKQSGEVSASASEATLTFSREAITAYQHPAAIVRTIEKRFVNYQRKDGVKLSFTLWTPPGYQWGTRLPTIVNGYPLDHDDAESAGQFDGEDANRSSHDIHKLLPLMGYAVIRAKFPNVGRSPTKYDTLLEQIVMNARAAVKEAVRLGVADPHRIGITGFSHGGLMTALLLAHTDLFRAGVAMSGNYDKTDTAFGFNTENRTLWKAPELYRKMSPFFIADKIKTPLLLMHGASDPNPGTPPSASRKMYDAIRGNGGTTKLVMFPHEPHYYAAGESLEHCVYETLTWFDKYVRDAAPREATADESDEVSDDDDDDDE</sequence>
<feature type="domain" description="Peptidase S9 prolyl oligopeptidase catalytic" evidence="5">
    <location>
        <begin position="626"/>
        <end position="779"/>
    </location>
</feature>
<accession>A0AAV9PNK1</accession>
<keyword evidence="2" id="KW-0378">Hydrolase</keyword>
<feature type="compositionally biased region" description="Acidic residues" evidence="4">
    <location>
        <begin position="788"/>
        <end position="803"/>
    </location>
</feature>
<organism evidence="6 7">
    <name type="scientific">Saxophila tyrrhenica</name>
    <dbReference type="NCBI Taxonomy" id="1690608"/>
    <lineage>
        <taxon>Eukaryota</taxon>
        <taxon>Fungi</taxon>
        <taxon>Dikarya</taxon>
        <taxon>Ascomycota</taxon>
        <taxon>Pezizomycotina</taxon>
        <taxon>Dothideomycetes</taxon>
        <taxon>Dothideomycetidae</taxon>
        <taxon>Mycosphaerellales</taxon>
        <taxon>Extremaceae</taxon>
        <taxon>Saxophila</taxon>
    </lineage>
</organism>
<reference evidence="6 7" key="1">
    <citation type="submission" date="2023-08" db="EMBL/GenBank/DDBJ databases">
        <title>Black Yeasts Isolated from many extreme environments.</title>
        <authorList>
            <person name="Coleine C."/>
            <person name="Stajich J.E."/>
            <person name="Selbmann L."/>
        </authorList>
    </citation>
    <scope>NUCLEOTIDE SEQUENCE [LARGE SCALE GENOMIC DNA]</scope>
    <source>
        <strain evidence="6 7">CCFEE 5935</strain>
    </source>
</reference>
<dbReference type="EMBL" id="JAVRRT010000001">
    <property type="protein sequence ID" value="KAK5175311.1"/>
    <property type="molecule type" value="Genomic_DNA"/>
</dbReference>
<evidence type="ECO:0000313" key="7">
    <source>
        <dbReference type="Proteomes" id="UP001337655"/>
    </source>
</evidence>
<feature type="region of interest" description="Disordered" evidence="4">
    <location>
        <begin position="783"/>
        <end position="803"/>
    </location>
</feature>
<dbReference type="GO" id="GO:0004252">
    <property type="term" value="F:serine-type endopeptidase activity"/>
    <property type="evidence" value="ECO:0007669"/>
    <property type="project" value="TreeGrafter"/>
</dbReference>